<comment type="subcellular location">
    <subcellularLocation>
        <location evidence="2">Membrane</location>
    </subcellularLocation>
</comment>
<dbReference type="InterPro" id="IPR036097">
    <property type="entry name" value="HisK_dim/P_sf"/>
</dbReference>
<dbReference type="InterPro" id="IPR036890">
    <property type="entry name" value="HATPase_C_sf"/>
</dbReference>
<dbReference type="FunFam" id="3.30.565.10:FF:000006">
    <property type="entry name" value="Sensor histidine kinase WalK"/>
    <property type="match status" value="1"/>
</dbReference>
<dbReference type="CDD" id="cd00075">
    <property type="entry name" value="HATPase"/>
    <property type="match status" value="1"/>
</dbReference>
<dbReference type="OrthoDB" id="9813151at2"/>
<dbReference type="CDD" id="cd00082">
    <property type="entry name" value="HisKA"/>
    <property type="match status" value="1"/>
</dbReference>
<dbReference type="EMBL" id="UHFA01000002">
    <property type="protein sequence ID" value="SUN36182.1"/>
    <property type="molecule type" value="Genomic_DNA"/>
</dbReference>
<evidence type="ECO:0000256" key="5">
    <source>
        <dbReference type="ARBA" id="ARBA00022679"/>
    </source>
</evidence>
<dbReference type="Gene3D" id="3.30.565.10">
    <property type="entry name" value="Histidine kinase-like ATPase, C-terminal domain"/>
    <property type="match status" value="1"/>
</dbReference>
<dbReference type="GO" id="GO:0016036">
    <property type="term" value="P:cellular response to phosphate starvation"/>
    <property type="evidence" value="ECO:0007669"/>
    <property type="project" value="TreeGrafter"/>
</dbReference>
<feature type="transmembrane region" description="Helical" evidence="8">
    <location>
        <begin position="207"/>
        <end position="228"/>
    </location>
</feature>
<dbReference type="SMART" id="SM00387">
    <property type="entry name" value="HATPase_c"/>
    <property type="match status" value="1"/>
</dbReference>
<protein>
    <recommendedName>
        <fullName evidence="3">histidine kinase</fullName>
        <ecNumber evidence="3">2.7.13.3</ecNumber>
    </recommendedName>
</protein>
<dbReference type="GO" id="GO:0004721">
    <property type="term" value="F:phosphoprotein phosphatase activity"/>
    <property type="evidence" value="ECO:0007669"/>
    <property type="project" value="TreeGrafter"/>
</dbReference>
<dbReference type="PANTHER" id="PTHR45453:SF1">
    <property type="entry name" value="PHOSPHATE REGULON SENSOR PROTEIN PHOR"/>
    <property type="match status" value="1"/>
</dbReference>
<name>A0A380JDU7_STRDO</name>
<dbReference type="PROSITE" id="PS50109">
    <property type="entry name" value="HIS_KIN"/>
    <property type="match status" value="1"/>
</dbReference>
<evidence type="ECO:0000256" key="1">
    <source>
        <dbReference type="ARBA" id="ARBA00000085"/>
    </source>
</evidence>
<dbReference type="SUPFAM" id="SSF47384">
    <property type="entry name" value="Homodimeric domain of signal transducing histidine kinase"/>
    <property type="match status" value="1"/>
</dbReference>
<keyword evidence="8" id="KW-0812">Transmembrane</keyword>
<dbReference type="RefSeq" id="WP_044124002.1">
    <property type="nucleotide sequence ID" value="NZ_UHFA01000002.1"/>
</dbReference>
<dbReference type="InterPro" id="IPR050351">
    <property type="entry name" value="BphY/WalK/GraS-like"/>
</dbReference>
<evidence type="ECO:0000259" key="9">
    <source>
        <dbReference type="PROSITE" id="PS50109"/>
    </source>
</evidence>
<keyword evidence="7" id="KW-0902">Two-component regulatory system</keyword>
<evidence type="ECO:0000313" key="11">
    <source>
        <dbReference type="Proteomes" id="UP000254082"/>
    </source>
</evidence>
<gene>
    <name evidence="10" type="primary">ciaH</name>
    <name evidence="10" type="ORF">NCTC11391_01226</name>
</gene>
<sequence length="461" mass="51995">MLNRLKKRIFSEGFSTFLHFLSVFTVIFLVMTILILQIMRIGIYSSVDDNLNKAVDSIDSYVYMNMYRASLYSAFDGKNNADLSVFTDGDEFLGNGTTLPGNANSGLYQSSNKSHVELNATIETIIYDKNGKVLNSSEILSGLNKLQIDKSELGEVNEISVSGSFREKEHYRYKTVAVKDKQFPKVAYATIAISVNQLDSANSRYQIIIITVMIVFWLISVFASVYLANWSRKPILESYEKQKNFVEDASHELRTPLTVLQNRLESLFRKPDETILDNYETVASSLEEVRNMRILTTNLLNLARRDDLLNPEIEEIEPKFFDKIFENYGLIAEKNGKDLSCHNGLETTIKSDKTLIKQVMTILFDNAVKYTGDDGAISIDVASSDRKLVIRVADNGSGISEEDKTKIFDRFYRIDKARTRQTGGFGLGLSLAKQIVEALKGTISVRDNDPKGTVFEIKLNA</sequence>
<evidence type="ECO:0000256" key="7">
    <source>
        <dbReference type="ARBA" id="ARBA00023012"/>
    </source>
</evidence>
<evidence type="ECO:0000256" key="8">
    <source>
        <dbReference type="SAM" id="Phobius"/>
    </source>
</evidence>
<proteinExistence type="predicted"/>
<organism evidence="10 11">
    <name type="scientific">Streptococcus downei MFe28</name>
    <dbReference type="NCBI Taxonomy" id="764290"/>
    <lineage>
        <taxon>Bacteria</taxon>
        <taxon>Bacillati</taxon>
        <taxon>Bacillota</taxon>
        <taxon>Bacilli</taxon>
        <taxon>Lactobacillales</taxon>
        <taxon>Streptococcaceae</taxon>
        <taxon>Streptococcus</taxon>
    </lineage>
</organism>
<dbReference type="Pfam" id="PF02518">
    <property type="entry name" value="HATPase_c"/>
    <property type="match status" value="1"/>
</dbReference>
<dbReference type="EC" id="2.7.13.3" evidence="3"/>
<evidence type="ECO:0000256" key="4">
    <source>
        <dbReference type="ARBA" id="ARBA00022553"/>
    </source>
</evidence>
<dbReference type="AlphaFoldDB" id="A0A380JDU7"/>
<dbReference type="InterPro" id="IPR005467">
    <property type="entry name" value="His_kinase_dom"/>
</dbReference>
<dbReference type="PRINTS" id="PR00344">
    <property type="entry name" value="BCTRLSENSOR"/>
</dbReference>
<keyword evidence="11" id="KW-1185">Reference proteome</keyword>
<dbReference type="SUPFAM" id="SSF55874">
    <property type="entry name" value="ATPase domain of HSP90 chaperone/DNA topoisomerase II/histidine kinase"/>
    <property type="match status" value="1"/>
</dbReference>
<dbReference type="InterPro" id="IPR003594">
    <property type="entry name" value="HATPase_dom"/>
</dbReference>
<comment type="catalytic activity">
    <reaction evidence="1">
        <text>ATP + protein L-histidine = ADP + protein N-phospho-L-histidine.</text>
        <dbReference type="EC" id="2.7.13.3"/>
    </reaction>
</comment>
<keyword evidence="4" id="KW-0597">Phosphoprotein</keyword>
<evidence type="ECO:0000256" key="6">
    <source>
        <dbReference type="ARBA" id="ARBA00022777"/>
    </source>
</evidence>
<feature type="transmembrane region" description="Helical" evidence="8">
    <location>
        <begin position="16"/>
        <end position="36"/>
    </location>
</feature>
<dbReference type="GO" id="GO:0005886">
    <property type="term" value="C:plasma membrane"/>
    <property type="evidence" value="ECO:0007669"/>
    <property type="project" value="TreeGrafter"/>
</dbReference>
<dbReference type="Gene3D" id="1.10.287.130">
    <property type="match status" value="1"/>
</dbReference>
<keyword evidence="5 10" id="KW-0808">Transferase</keyword>
<keyword evidence="8" id="KW-1133">Transmembrane helix</keyword>
<dbReference type="Pfam" id="PF00512">
    <property type="entry name" value="HisKA"/>
    <property type="match status" value="1"/>
</dbReference>
<dbReference type="SMART" id="SM00388">
    <property type="entry name" value="HisKA"/>
    <property type="match status" value="1"/>
</dbReference>
<feature type="domain" description="Histidine kinase" evidence="9">
    <location>
        <begin position="248"/>
        <end position="461"/>
    </location>
</feature>
<dbReference type="GO" id="GO:0000155">
    <property type="term" value="F:phosphorelay sensor kinase activity"/>
    <property type="evidence" value="ECO:0007669"/>
    <property type="project" value="InterPro"/>
</dbReference>
<dbReference type="Proteomes" id="UP000254082">
    <property type="component" value="Unassembled WGS sequence"/>
</dbReference>
<reference evidence="10 11" key="1">
    <citation type="submission" date="2018-06" db="EMBL/GenBank/DDBJ databases">
        <authorList>
            <consortium name="Pathogen Informatics"/>
            <person name="Doyle S."/>
        </authorList>
    </citation>
    <scope>NUCLEOTIDE SEQUENCE [LARGE SCALE GENOMIC DNA]</scope>
    <source>
        <strain evidence="11">NCTC 11391</strain>
    </source>
</reference>
<evidence type="ECO:0000256" key="3">
    <source>
        <dbReference type="ARBA" id="ARBA00012438"/>
    </source>
</evidence>
<dbReference type="PANTHER" id="PTHR45453">
    <property type="entry name" value="PHOSPHATE REGULON SENSOR PROTEIN PHOR"/>
    <property type="match status" value="1"/>
</dbReference>
<evidence type="ECO:0000313" key="10">
    <source>
        <dbReference type="EMBL" id="SUN36182.1"/>
    </source>
</evidence>
<keyword evidence="6 10" id="KW-0418">Kinase</keyword>
<evidence type="ECO:0000256" key="2">
    <source>
        <dbReference type="ARBA" id="ARBA00004370"/>
    </source>
</evidence>
<dbReference type="InterPro" id="IPR003661">
    <property type="entry name" value="HisK_dim/P_dom"/>
</dbReference>
<accession>A0A380JDU7</accession>
<dbReference type="InterPro" id="IPR004358">
    <property type="entry name" value="Sig_transdc_His_kin-like_C"/>
</dbReference>
<keyword evidence="8" id="KW-0472">Membrane</keyword>